<feature type="domain" description="ABC transmembrane type-1" evidence="10">
    <location>
        <begin position="36"/>
        <end position="318"/>
    </location>
</feature>
<dbReference type="Gene3D" id="1.20.1560.10">
    <property type="entry name" value="ABC transporter type 1, transmembrane domain"/>
    <property type="match status" value="1"/>
</dbReference>
<dbReference type="EMBL" id="CP058649">
    <property type="protein sequence ID" value="QUI20864.1"/>
    <property type="molecule type" value="Genomic_DNA"/>
</dbReference>
<dbReference type="InterPro" id="IPR036640">
    <property type="entry name" value="ABC1_TM_sf"/>
</dbReference>
<dbReference type="AlphaFoldDB" id="A0A8J8SF40"/>
<dbReference type="PANTHER" id="PTHR24221">
    <property type="entry name" value="ATP-BINDING CASSETTE SUB-FAMILY B"/>
    <property type="match status" value="1"/>
</dbReference>
<keyword evidence="2" id="KW-0813">Transport</keyword>
<evidence type="ECO:0000256" key="7">
    <source>
        <dbReference type="ARBA" id="ARBA00023136"/>
    </source>
</evidence>
<evidence type="ECO:0000256" key="4">
    <source>
        <dbReference type="ARBA" id="ARBA00022741"/>
    </source>
</evidence>
<dbReference type="SUPFAM" id="SSF90123">
    <property type="entry name" value="ABC transporter transmembrane region"/>
    <property type="match status" value="1"/>
</dbReference>
<feature type="domain" description="ABC transporter" evidence="9">
    <location>
        <begin position="352"/>
        <end position="586"/>
    </location>
</feature>
<gene>
    <name evidence="11" type="ORF">HZI73_00420</name>
</gene>
<evidence type="ECO:0000256" key="3">
    <source>
        <dbReference type="ARBA" id="ARBA00022692"/>
    </source>
</evidence>
<dbReference type="CDD" id="cd18545">
    <property type="entry name" value="ABC_6TM_YknV_like"/>
    <property type="match status" value="1"/>
</dbReference>
<dbReference type="Pfam" id="PF00005">
    <property type="entry name" value="ABC_tran"/>
    <property type="match status" value="1"/>
</dbReference>
<dbReference type="RefSeq" id="WP_212696322.1">
    <property type="nucleotide sequence ID" value="NZ_CP058649.1"/>
</dbReference>
<evidence type="ECO:0000313" key="11">
    <source>
        <dbReference type="EMBL" id="QUI20864.1"/>
    </source>
</evidence>
<evidence type="ECO:0000256" key="5">
    <source>
        <dbReference type="ARBA" id="ARBA00022840"/>
    </source>
</evidence>
<dbReference type="InterPro" id="IPR027417">
    <property type="entry name" value="P-loop_NTPase"/>
</dbReference>
<dbReference type="GO" id="GO:0005524">
    <property type="term" value="F:ATP binding"/>
    <property type="evidence" value="ECO:0007669"/>
    <property type="project" value="UniProtKB-KW"/>
</dbReference>
<dbReference type="FunFam" id="3.40.50.300:FF:000287">
    <property type="entry name" value="Multidrug ABC transporter ATP-binding protein"/>
    <property type="match status" value="1"/>
</dbReference>
<dbReference type="SMART" id="SM00382">
    <property type="entry name" value="AAA"/>
    <property type="match status" value="1"/>
</dbReference>
<dbReference type="GO" id="GO:0016887">
    <property type="term" value="F:ATP hydrolysis activity"/>
    <property type="evidence" value="ECO:0007669"/>
    <property type="project" value="InterPro"/>
</dbReference>
<keyword evidence="5 11" id="KW-0067">ATP-binding</keyword>
<dbReference type="SUPFAM" id="SSF52540">
    <property type="entry name" value="P-loop containing nucleoside triphosphate hydrolases"/>
    <property type="match status" value="1"/>
</dbReference>
<reference evidence="11" key="1">
    <citation type="submission" date="2020-07" db="EMBL/GenBank/DDBJ databases">
        <title>Vallitalea pronyensis genome.</title>
        <authorList>
            <person name="Postec A."/>
        </authorList>
    </citation>
    <scope>NUCLEOTIDE SEQUENCE</scope>
    <source>
        <strain evidence="11">FatNI3</strain>
    </source>
</reference>
<keyword evidence="4" id="KW-0547">Nucleotide-binding</keyword>
<evidence type="ECO:0000256" key="1">
    <source>
        <dbReference type="ARBA" id="ARBA00004651"/>
    </source>
</evidence>
<protein>
    <submittedName>
        <fullName evidence="11">ABC transporter ATP-binding protein</fullName>
    </submittedName>
</protein>
<feature type="transmembrane region" description="Helical" evidence="8">
    <location>
        <begin position="35"/>
        <end position="60"/>
    </location>
</feature>
<dbReference type="InterPro" id="IPR003593">
    <property type="entry name" value="AAA+_ATPase"/>
</dbReference>
<dbReference type="Gene3D" id="3.40.50.300">
    <property type="entry name" value="P-loop containing nucleotide triphosphate hydrolases"/>
    <property type="match status" value="1"/>
</dbReference>
<sequence length="592" mass="66919">MAVNSFREDEQSKEVLKKVTLLRLFAYMKDYKKQIVAILFIMGIIIGVNVVNPILMRIAVDDYIKENNINGLFVIGGLAVVINLVSRYCMKKRIIMMSRVSNKILMDIRQELYEHLQKLSFNFFDKRPAGKILARVIGDVNSLKNVLNNSVITLIPDFVTIIVVLIIMFIMNVRLALGAMAFLPLLVAGMYYIQTRAHKRWQIFRKKNSNLNAYTHETFSGVRVVQSFTAEGYTSDTFKGLLDEHQQSFISAIKLNNFFWPMVEVSWGIGSAIVYFIGVRLIGSEAITSGTLIAFSAFIGMFWQPIMNLSNFYNQLITNVAGAERIFEILDTEPDIKDVNEAKIMPTIHGQVTFDHVTFGYEDHIKVLEDVSFEIKKGETIALVGPTGAGKTTIVNLLSRFYDINEGIIKIDGVDIKEVTIESLRSQMGIMTQDTFLFTGSIKDNIRYGKLDATDEEIIEAAKSVHAHEFIMKLDDGYDTKVNERGTKLSVGQRQLIAFARTLLSKPKILILDEATSSIDTHTERLVQQGIEALLQDRTSFVIAHRLSTIQKADRIFVVDHANILESGTHEDLLQAQGIYYNLYMAQFEAIS</sequence>
<keyword evidence="6 8" id="KW-1133">Transmembrane helix</keyword>
<keyword evidence="3 8" id="KW-0812">Transmembrane</keyword>
<accession>A0A8J8SF40</accession>
<dbReference type="PROSITE" id="PS50893">
    <property type="entry name" value="ABC_TRANSPORTER_2"/>
    <property type="match status" value="1"/>
</dbReference>
<feature type="transmembrane region" description="Helical" evidence="8">
    <location>
        <begin position="284"/>
        <end position="303"/>
    </location>
</feature>
<evidence type="ECO:0000256" key="8">
    <source>
        <dbReference type="SAM" id="Phobius"/>
    </source>
</evidence>
<dbReference type="InterPro" id="IPR017871">
    <property type="entry name" value="ABC_transporter-like_CS"/>
</dbReference>
<evidence type="ECO:0000256" key="6">
    <source>
        <dbReference type="ARBA" id="ARBA00022989"/>
    </source>
</evidence>
<dbReference type="PROSITE" id="PS00211">
    <property type="entry name" value="ABC_TRANSPORTER_1"/>
    <property type="match status" value="1"/>
</dbReference>
<dbReference type="InterPro" id="IPR039421">
    <property type="entry name" value="Type_1_exporter"/>
</dbReference>
<feature type="transmembrane region" description="Helical" evidence="8">
    <location>
        <begin position="151"/>
        <end position="170"/>
    </location>
</feature>
<dbReference type="GO" id="GO:0005886">
    <property type="term" value="C:plasma membrane"/>
    <property type="evidence" value="ECO:0007669"/>
    <property type="project" value="UniProtKB-SubCell"/>
</dbReference>
<dbReference type="Proteomes" id="UP000683246">
    <property type="component" value="Chromosome"/>
</dbReference>
<evidence type="ECO:0000259" key="10">
    <source>
        <dbReference type="PROSITE" id="PS50929"/>
    </source>
</evidence>
<organism evidence="11 12">
    <name type="scientific">Vallitalea pronyensis</name>
    <dbReference type="NCBI Taxonomy" id="1348613"/>
    <lineage>
        <taxon>Bacteria</taxon>
        <taxon>Bacillati</taxon>
        <taxon>Bacillota</taxon>
        <taxon>Clostridia</taxon>
        <taxon>Lachnospirales</taxon>
        <taxon>Vallitaleaceae</taxon>
        <taxon>Vallitalea</taxon>
    </lineage>
</organism>
<feature type="transmembrane region" description="Helical" evidence="8">
    <location>
        <begin position="72"/>
        <end position="90"/>
    </location>
</feature>
<dbReference type="InterPro" id="IPR011527">
    <property type="entry name" value="ABC1_TM_dom"/>
</dbReference>
<dbReference type="InterPro" id="IPR003439">
    <property type="entry name" value="ABC_transporter-like_ATP-bd"/>
</dbReference>
<feature type="transmembrane region" description="Helical" evidence="8">
    <location>
        <begin position="176"/>
        <end position="193"/>
    </location>
</feature>
<evidence type="ECO:0000313" key="12">
    <source>
        <dbReference type="Proteomes" id="UP000683246"/>
    </source>
</evidence>
<comment type="subcellular location">
    <subcellularLocation>
        <location evidence="1">Cell membrane</location>
        <topology evidence="1">Multi-pass membrane protein</topology>
    </subcellularLocation>
</comment>
<proteinExistence type="predicted"/>
<dbReference type="PROSITE" id="PS50929">
    <property type="entry name" value="ABC_TM1F"/>
    <property type="match status" value="1"/>
</dbReference>
<keyword evidence="12" id="KW-1185">Reference proteome</keyword>
<evidence type="ECO:0000256" key="2">
    <source>
        <dbReference type="ARBA" id="ARBA00022448"/>
    </source>
</evidence>
<name>A0A8J8SF40_9FIRM</name>
<evidence type="ECO:0000259" key="9">
    <source>
        <dbReference type="PROSITE" id="PS50893"/>
    </source>
</evidence>
<keyword evidence="7 8" id="KW-0472">Membrane</keyword>
<dbReference type="PANTHER" id="PTHR24221:SF436">
    <property type="entry name" value="LMO0107 PROTEIN"/>
    <property type="match status" value="1"/>
</dbReference>
<dbReference type="GO" id="GO:0140359">
    <property type="term" value="F:ABC-type transporter activity"/>
    <property type="evidence" value="ECO:0007669"/>
    <property type="project" value="InterPro"/>
</dbReference>
<dbReference type="Pfam" id="PF00664">
    <property type="entry name" value="ABC_membrane"/>
    <property type="match status" value="1"/>
</dbReference>
<dbReference type="KEGG" id="vpy:HZI73_00420"/>